<proteinExistence type="predicted"/>
<name>A0A6M3L7F0_9ZZZZ</name>
<dbReference type="EMBL" id="MT142866">
    <property type="protein sequence ID" value="QJA89752.1"/>
    <property type="molecule type" value="Genomic_DNA"/>
</dbReference>
<dbReference type="AlphaFoldDB" id="A0A6M3L7F0"/>
<reference evidence="2" key="1">
    <citation type="submission" date="2020-03" db="EMBL/GenBank/DDBJ databases">
        <title>The deep terrestrial virosphere.</title>
        <authorList>
            <person name="Holmfeldt K."/>
            <person name="Nilsson E."/>
            <person name="Simone D."/>
            <person name="Lopez-Fernandez M."/>
            <person name="Wu X."/>
            <person name="de Brujin I."/>
            <person name="Lundin D."/>
            <person name="Andersson A."/>
            <person name="Bertilsson S."/>
            <person name="Dopson M."/>
        </authorList>
    </citation>
    <scope>NUCLEOTIDE SEQUENCE</scope>
    <source>
        <strain evidence="2">MM415B02511</strain>
    </source>
</reference>
<feature type="region of interest" description="Disordered" evidence="1">
    <location>
        <begin position="294"/>
        <end position="327"/>
    </location>
</feature>
<feature type="compositionally biased region" description="Low complexity" evidence="1">
    <location>
        <begin position="294"/>
        <end position="310"/>
    </location>
</feature>
<evidence type="ECO:0000256" key="1">
    <source>
        <dbReference type="SAM" id="MobiDB-lite"/>
    </source>
</evidence>
<sequence>MWQEDDDIMLPKLPSFRQISVGGGGGGSVGTSEGESQSYSQYTQDAASQYGYSQQTPVAMILPPEYYRMISEFFNQMLGPQEPLRDKKGNILKDKQGNIIYDTSTGGMPKYMKEADREAERARAASDAVVQFMEQNKNLIPSAYQAASDKYSGTLSDIISGGMSGQSFQETLPEGLIDKLLSGMSVGLGDQTYGSFAPAGAANAVASIYNTRAGERTNVMGLLGELGGQRFNTEVLPSAMQYEYGLKPKEQALQNVMQFPESGFLSAMQSLQNIFSPLLQTAYVMGGQAPLISSRGSSTSTGQGSSQAQSEYEDFNTSGSGGGSAGW</sequence>
<accession>A0A6M3L7F0</accession>
<protein>
    <submittedName>
        <fullName evidence="2">Uncharacterized protein</fullName>
    </submittedName>
</protein>
<gene>
    <name evidence="2" type="ORF">MM415B02511_0008</name>
</gene>
<feature type="region of interest" description="Disordered" evidence="1">
    <location>
        <begin position="19"/>
        <end position="42"/>
    </location>
</feature>
<evidence type="ECO:0000313" key="2">
    <source>
        <dbReference type="EMBL" id="QJA89752.1"/>
    </source>
</evidence>
<organism evidence="2">
    <name type="scientific">viral metagenome</name>
    <dbReference type="NCBI Taxonomy" id="1070528"/>
    <lineage>
        <taxon>unclassified sequences</taxon>
        <taxon>metagenomes</taxon>
        <taxon>organismal metagenomes</taxon>
    </lineage>
</organism>